<protein>
    <submittedName>
        <fullName evidence="1">Uncharacterized protein</fullName>
    </submittedName>
</protein>
<dbReference type="EMBL" id="JAYXHS010000003">
    <property type="protein sequence ID" value="MEC5387070.1"/>
    <property type="molecule type" value="Genomic_DNA"/>
</dbReference>
<proteinExistence type="predicted"/>
<sequence>MEISASRRNFFVFFSFLSLLALEISHTLRPIAVHEPETTVWLRRKLAVFKKTSGGKA</sequence>
<keyword evidence="2" id="KW-1185">Reference proteome</keyword>
<organism evidence="1 2">
    <name type="scientific">Uliginosibacterium silvisoli</name>
    <dbReference type="NCBI Taxonomy" id="3114758"/>
    <lineage>
        <taxon>Bacteria</taxon>
        <taxon>Pseudomonadati</taxon>
        <taxon>Pseudomonadota</taxon>
        <taxon>Betaproteobacteria</taxon>
        <taxon>Rhodocyclales</taxon>
        <taxon>Zoogloeaceae</taxon>
        <taxon>Uliginosibacterium</taxon>
    </lineage>
</organism>
<accession>A0ABU6K5R3</accession>
<evidence type="ECO:0000313" key="1">
    <source>
        <dbReference type="EMBL" id="MEC5387070.1"/>
    </source>
</evidence>
<name>A0ABU6K5R3_9RHOO</name>
<gene>
    <name evidence="1" type="ORF">VVD49_15180</name>
</gene>
<comment type="caution">
    <text evidence="1">The sequence shown here is derived from an EMBL/GenBank/DDBJ whole genome shotgun (WGS) entry which is preliminary data.</text>
</comment>
<reference evidence="1 2" key="1">
    <citation type="submission" date="2024-01" db="EMBL/GenBank/DDBJ databases">
        <title>Uliginosibacterium soil sp. nov.</title>
        <authorList>
            <person name="Lv Y."/>
        </authorList>
    </citation>
    <scope>NUCLEOTIDE SEQUENCE [LARGE SCALE GENOMIC DNA]</scope>
    <source>
        <strain evidence="1 2">H3</strain>
    </source>
</reference>
<evidence type="ECO:0000313" key="2">
    <source>
        <dbReference type="Proteomes" id="UP001331561"/>
    </source>
</evidence>
<dbReference type="Proteomes" id="UP001331561">
    <property type="component" value="Unassembled WGS sequence"/>
</dbReference>
<dbReference type="RefSeq" id="WP_327600051.1">
    <property type="nucleotide sequence ID" value="NZ_JAYXHS010000003.1"/>
</dbReference>